<gene>
    <name evidence="2" type="ORF">BHM03_00004235</name>
</gene>
<protein>
    <submittedName>
        <fullName evidence="2">Uncharacterized protein</fullName>
    </submittedName>
</protein>
<proteinExistence type="predicted"/>
<evidence type="ECO:0000313" key="2">
    <source>
        <dbReference type="EMBL" id="RZR71249.1"/>
    </source>
</evidence>
<feature type="compositionally biased region" description="Basic and acidic residues" evidence="1">
    <location>
        <begin position="58"/>
        <end position="85"/>
    </location>
</feature>
<dbReference type="AlphaFoldDB" id="A0A445MAJ6"/>
<dbReference type="EMBL" id="KV875509">
    <property type="protein sequence ID" value="RZR71249.1"/>
    <property type="molecule type" value="Genomic_DNA"/>
</dbReference>
<organism evidence="2">
    <name type="scientific">Ensete ventricosum</name>
    <name type="common">Abyssinian banana</name>
    <name type="synonym">Musa ensete</name>
    <dbReference type="NCBI Taxonomy" id="4639"/>
    <lineage>
        <taxon>Eukaryota</taxon>
        <taxon>Viridiplantae</taxon>
        <taxon>Streptophyta</taxon>
        <taxon>Embryophyta</taxon>
        <taxon>Tracheophyta</taxon>
        <taxon>Spermatophyta</taxon>
        <taxon>Magnoliopsida</taxon>
        <taxon>Liliopsida</taxon>
        <taxon>Zingiberales</taxon>
        <taxon>Musaceae</taxon>
        <taxon>Ensete</taxon>
    </lineage>
</organism>
<dbReference type="Proteomes" id="UP000290560">
    <property type="component" value="Unassembled WGS sequence"/>
</dbReference>
<name>A0A445MAJ6_ENSVE</name>
<sequence length="93" mass="10264">MPWLGVVRVSSRSEQAAVPPSRRRRQPQVRHGIQGADQGNMGNVALHLARGPPSAPQNRRDPAVAARHEPEQTTWRRAEPDRLEPRAPIAVGV</sequence>
<reference evidence="2" key="1">
    <citation type="journal article" date="2018" name="Data Brief">
        <title>Genome sequence data from 17 accessions of Ensete ventricosum, a staple food crop for millions in Ethiopia.</title>
        <authorList>
            <person name="Yemataw Z."/>
            <person name="Muzemil S."/>
            <person name="Ambachew D."/>
            <person name="Tripathi L."/>
            <person name="Tesfaye K."/>
            <person name="Chala A."/>
            <person name="Farbos A."/>
            <person name="O'Neill P."/>
            <person name="Moore K."/>
            <person name="Grant M."/>
            <person name="Studholme D.J."/>
        </authorList>
    </citation>
    <scope>NUCLEOTIDE SEQUENCE [LARGE SCALE GENOMIC DNA]</scope>
    <source>
        <tissue evidence="2">Leaf</tissue>
    </source>
</reference>
<accession>A0A445MAJ6</accession>
<evidence type="ECO:0000256" key="1">
    <source>
        <dbReference type="SAM" id="MobiDB-lite"/>
    </source>
</evidence>
<feature type="region of interest" description="Disordered" evidence="1">
    <location>
        <begin position="1"/>
        <end position="93"/>
    </location>
</feature>